<dbReference type="SUPFAM" id="SSF142019">
    <property type="entry name" value="Nqo1 FMN-binding domain-like"/>
    <property type="match status" value="1"/>
</dbReference>
<evidence type="ECO:0000256" key="2">
    <source>
        <dbReference type="ARBA" id="ARBA00022485"/>
    </source>
</evidence>
<dbReference type="Pfam" id="PF13375">
    <property type="entry name" value="RnfC_N"/>
    <property type="match status" value="1"/>
</dbReference>
<dbReference type="InterPro" id="IPR037225">
    <property type="entry name" value="Nuo51_FMN-bd_sf"/>
</dbReference>
<dbReference type="RefSeq" id="WP_237264220.1">
    <property type="nucleotide sequence ID" value="NZ_AP024202.1"/>
</dbReference>
<feature type="binding site" evidence="8">
    <location>
        <position position="430"/>
    </location>
    <ligand>
        <name>[4Fe-4S] cluster</name>
        <dbReference type="ChEBI" id="CHEBI:49883"/>
        <label>2</label>
    </ligand>
</feature>
<keyword evidence="7 8" id="KW-0411">Iron-sulfur</keyword>
<name>A0ABM7MCX8_9GAMM</name>
<evidence type="ECO:0000256" key="3">
    <source>
        <dbReference type="ARBA" id="ARBA00022723"/>
    </source>
</evidence>
<feature type="region of interest" description="Disordered" evidence="9">
    <location>
        <begin position="559"/>
        <end position="791"/>
    </location>
</feature>
<keyword evidence="8" id="KW-0997">Cell inner membrane</keyword>
<sequence length="791" mass="84652">MSVFTSIVKAIAPIYPQAKRWLHSFNGGIFPKYSKELSASQPIRSPIIPERLIMPLQQQVGQPAELLVKVGEKVKKNQLIARSSKDANKALIVPIHAPTSGVIEDIASYTLPHPSGLEDIAIIIKPDHLDTSIENALKVSGDSPTSPAELKEILLNAGIVGMGGAGFPTYAKIPNESGKIHTLLINGAECEPFITCDDLLMQTEADAIIQGALITAKALGSDKVLCGIESNKPAAIRAMQNAAKGSIVEVIVVETVYPMGGQKQLTQELTGIEMPSKAHAVDIGLLMMNVATYAAIYKAVRFGEPLTSRLVSVTGLGLAKPFNIHALIGTPFEVLANAASPKAPLNYPLIMGGPMMGFKVQDNQVPVIKTTNCILANPPEPTEMQMPCIRCGECMDACPINLLPQQMYWHSQAHEFDKVEKLNVFDCIECGCCSYVCPSHIPLVQYYRHAKSEIKEMHAEERAVELAKQRHEFKLARIEREKQEREARLKAKKDAVKQQAAKEASNTPTETAASKPKAASAAAAAAKAAAAKRAAAKNTAVDSDNASTDNIPPARRKAIEAAKQAATQATNEDGSVTTPKDAARKAAMEAAKKRALAKKAEQGEQTVKTANSDIQDTAKEAAQKTEQEATLAESPLKKDPKQAAKAAAMAAAKKRALAKKAEQDNSSLKSNSEQTASTPKEIKPVADQAQDLTETTEPSAASKKEAVRKAAMQAARAAAKKRKAETQQATEIESDSETAGMVDTDDTQAQADKKQQAMQLAKANAAKNAAKKAAERAALKRAQNNSEDDNP</sequence>
<dbReference type="PROSITE" id="PS51379">
    <property type="entry name" value="4FE4S_FER_2"/>
    <property type="match status" value="2"/>
</dbReference>
<keyword evidence="2 8" id="KW-0004">4Fe-4S</keyword>
<dbReference type="InterPro" id="IPR017896">
    <property type="entry name" value="4Fe4S_Fe-S-bd"/>
</dbReference>
<dbReference type="PROSITE" id="PS00198">
    <property type="entry name" value="4FE4S_FER_1"/>
    <property type="match status" value="1"/>
</dbReference>
<feature type="compositionally biased region" description="Basic and acidic residues" evidence="9">
    <location>
        <begin position="616"/>
        <end position="627"/>
    </location>
</feature>
<comment type="subcellular location">
    <subcellularLocation>
        <location evidence="8">Cell inner membrane</location>
        <topology evidence="8">Peripheral membrane protein</topology>
    </subcellularLocation>
</comment>
<dbReference type="SUPFAM" id="SSF46548">
    <property type="entry name" value="alpha-helical ferredoxin"/>
    <property type="match status" value="1"/>
</dbReference>
<feature type="binding site" evidence="8">
    <location>
        <position position="394"/>
    </location>
    <ligand>
        <name>[4Fe-4S] cluster</name>
        <dbReference type="ChEBI" id="CHEBI:49883"/>
        <label>1</label>
    </ligand>
</feature>
<dbReference type="PANTHER" id="PTHR43034">
    <property type="entry name" value="ION-TRANSLOCATING OXIDOREDUCTASE COMPLEX SUBUNIT C"/>
    <property type="match status" value="1"/>
</dbReference>
<comment type="function">
    <text evidence="8">Part of a membrane-bound complex that couples electron transfer with translocation of ions across the membrane.</text>
</comment>
<keyword evidence="5 8" id="KW-0249">Electron transport</keyword>
<dbReference type="Gene3D" id="3.40.50.11540">
    <property type="entry name" value="NADH-ubiquinone oxidoreductase 51kDa subunit"/>
    <property type="match status" value="1"/>
</dbReference>
<reference evidence="11" key="1">
    <citation type="journal article" date="2022" name="Arch. Microbiol.">
        <title>Thiomicrorhabdus immobilis sp. nov., a mesophilic sulfur-oxidizing bacterium isolated from sediment of a brackish lake in northern Japan.</title>
        <authorList>
            <person name="Kojima H."/>
            <person name="Mochizuki J."/>
            <person name="Kanda M."/>
            <person name="Watanabe T."/>
            <person name="Fukui M."/>
        </authorList>
    </citation>
    <scope>NUCLEOTIDE SEQUENCE</scope>
    <source>
        <strain evidence="11">Am19</strain>
    </source>
</reference>
<feature type="compositionally biased region" description="Low complexity" evidence="9">
    <location>
        <begin position="561"/>
        <end position="570"/>
    </location>
</feature>
<keyword evidence="8" id="KW-0472">Membrane</keyword>
<evidence type="ECO:0000256" key="4">
    <source>
        <dbReference type="ARBA" id="ARBA00022737"/>
    </source>
</evidence>
<dbReference type="InterPro" id="IPR026902">
    <property type="entry name" value="RnfC_N"/>
</dbReference>
<feature type="compositionally biased region" description="Polar residues" evidence="9">
    <location>
        <begin position="603"/>
        <end position="615"/>
    </location>
</feature>
<feature type="region of interest" description="Disordered" evidence="9">
    <location>
        <begin position="486"/>
        <end position="516"/>
    </location>
</feature>
<keyword evidence="6 8" id="KW-0408">Iron</keyword>
<evidence type="ECO:0000256" key="8">
    <source>
        <dbReference type="HAMAP-Rule" id="MF_00461"/>
    </source>
</evidence>
<dbReference type="InterPro" id="IPR011538">
    <property type="entry name" value="Nuo51_FMN-bd"/>
</dbReference>
<feature type="compositionally biased region" description="Polar residues" evidence="9">
    <location>
        <begin position="690"/>
        <end position="699"/>
    </location>
</feature>
<dbReference type="EC" id="7.-.-.-" evidence="8"/>
<feature type="binding site" evidence="8">
    <location>
        <position position="433"/>
    </location>
    <ligand>
        <name>[4Fe-4S] cluster</name>
        <dbReference type="ChEBI" id="CHEBI:49883"/>
        <label>2</label>
    </ligand>
</feature>
<evidence type="ECO:0000313" key="12">
    <source>
        <dbReference type="Proteomes" id="UP001054820"/>
    </source>
</evidence>
<comment type="similarity">
    <text evidence="8">Belongs to the 4Fe4S bacterial-type ferredoxin family. RnfC subfamily.</text>
</comment>
<feature type="compositionally biased region" description="Low complexity" evidence="9">
    <location>
        <begin position="756"/>
        <end position="768"/>
    </location>
</feature>
<evidence type="ECO:0000256" key="9">
    <source>
        <dbReference type="SAM" id="MobiDB-lite"/>
    </source>
</evidence>
<proteinExistence type="inferred from homology"/>
<dbReference type="PANTHER" id="PTHR43034:SF2">
    <property type="entry name" value="ION-TRANSLOCATING OXIDOREDUCTASE COMPLEX SUBUNIT C"/>
    <property type="match status" value="1"/>
</dbReference>
<comment type="cofactor">
    <cofactor evidence="8">
        <name>[4Fe-4S] cluster</name>
        <dbReference type="ChEBI" id="CHEBI:49883"/>
    </cofactor>
    <text evidence="8">Binds 2 [4Fe-4S] clusters per subunit.</text>
</comment>
<dbReference type="Proteomes" id="UP001054820">
    <property type="component" value="Chromosome"/>
</dbReference>
<keyword evidence="3 8" id="KW-0479">Metal-binding</keyword>
<evidence type="ECO:0000313" key="11">
    <source>
        <dbReference type="EMBL" id="BCN93221.1"/>
    </source>
</evidence>
<dbReference type="InterPro" id="IPR017900">
    <property type="entry name" value="4Fe4S_Fe_S_CS"/>
</dbReference>
<feature type="compositionally biased region" description="Polar residues" evidence="9">
    <location>
        <begin position="664"/>
        <end position="678"/>
    </location>
</feature>
<evidence type="ECO:0000259" key="10">
    <source>
        <dbReference type="PROSITE" id="PS51379"/>
    </source>
</evidence>
<feature type="domain" description="4Fe-4S ferredoxin-type" evidence="10">
    <location>
        <begin position="418"/>
        <end position="447"/>
    </location>
</feature>
<feature type="binding site" evidence="8">
    <location>
        <position position="388"/>
    </location>
    <ligand>
        <name>[4Fe-4S] cluster</name>
        <dbReference type="ChEBI" id="CHEBI:49883"/>
        <label>1</label>
    </ligand>
</feature>
<dbReference type="EMBL" id="AP024202">
    <property type="protein sequence ID" value="BCN93221.1"/>
    <property type="molecule type" value="Genomic_DNA"/>
</dbReference>
<evidence type="ECO:0000256" key="5">
    <source>
        <dbReference type="ARBA" id="ARBA00022982"/>
    </source>
</evidence>
<gene>
    <name evidence="8" type="primary">rnfC</name>
    <name evidence="11" type="ORF">THMIRHAM_10060</name>
</gene>
<accession>A0ABM7MCX8</accession>
<evidence type="ECO:0000256" key="1">
    <source>
        <dbReference type="ARBA" id="ARBA00022448"/>
    </source>
</evidence>
<feature type="binding site" evidence="8">
    <location>
        <position position="398"/>
    </location>
    <ligand>
        <name>[4Fe-4S] cluster</name>
        <dbReference type="ChEBI" id="CHEBI:49883"/>
        <label>2</label>
    </ligand>
</feature>
<feature type="binding site" evidence="8">
    <location>
        <position position="437"/>
    </location>
    <ligand>
        <name>[4Fe-4S] cluster</name>
        <dbReference type="ChEBI" id="CHEBI:49883"/>
        <label>1</label>
    </ligand>
</feature>
<feature type="binding site" evidence="8">
    <location>
        <position position="391"/>
    </location>
    <ligand>
        <name>[4Fe-4S] cluster</name>
        <dbReference type="ChEBI" id="CHEBI:49883"/>
        <label>1</label>
    </ligand>
</feature>
<dbReference type="Gene3D" id="2.40.50.100">
    <property type="match status" value="1"/>
</dbReference>
<organism evidence="11 12">
    <name type="scientific">Thiomicrorhabdus immobilis</name>
    <dbReference type="NCBI Taxonomy" id="2791037"/>
    <lineage>
        <taxon>Bacteria</taxon>
        <taxon>Pseudomonadati</taxon>
        <taxon>Pseudomonadota</taxon>
        <taxon>Gammaproteobacteria</taxon>
        <taxon>Thiotrichales</taxon>
        <taxon>Piscirickettsiaceae</taxon>
        <taxon>Thiomicrorhabdus</taxon>
    </lineage>
</organism>
<keyword evidence="1 8" id="KW-0813">Transport</keyword>
<keyword evidence="8" id="KW-1003">Cell membrane</keyword>
<comment type="subunit">
    <text evidence="8">The complex is composed of six subunits: RnfA, RnfB, RnfC, RnfD, RnfE and RnfG.</text>
</comment>
<evidence type="ECO:0000256" key="7">
    <source>
        <dbReference type="ARBA" id="ARBA00023014"/>
    </source>
</evidence>
<feature type="domain" description="4Fe-4S ferredoxin-type" evidence="10">
    <location>
        <begin position="377"/>
        <end position="408"/>
    </location>
</feature>
<feature type="binding site" evidence="8">
    <location>
        <position position="427"/>
    </location>
    <ligand>
        <name>[4Fe-4S] cluster</name>
        <dbReference type="ChEBI" id="CHEBI:49883"/>
        <label>2</label>
    </ligand>
</feature>
<dbReference type="NCBIfam" id="NF003454">
    <property type="entry name" value="PRK05035.1"/>
    <property type="match status" value="1"/>
</dbReference>
<dbReference type="Pfam" id="PF12838">
    <property type="entry name" value="Fer4_7"/>
    <property type="match status" value="1"/>
</dbReference>
<keyword evidence="4 8" id="KW-0677">Repeat</keyword>
<protein>
    <recommendedName>
        <fullName evidence="8">Ion-translocating oxidoreductase complex subunit C</fullName>
        <ecNumber evidence="8">7.-.-.-</ecNumber>
    </recommendedName>
    <alternativeName>
        <fullName evidence="8">Rnf electron transport complex subunit C</fullName>
    </alternativeName>
</protein>
<feature type="compositionally biased region" description="Basic and acidic residues" evidence="9">
    <location>
        <begin position="581"/>
        <end position="602"/>
    </location>
</feature>
<feature type="compositionally biased region" description="Basic and acidic residues" evidence="9">
    <location>
        <begin position="486"/>
        <end position="496"/>
    </location>
</feature>
<evidence type="ECO:0000256" key="6">
    <source>
        <dbReference type="ARBA" id="ARBA00023004"/>
    </source>
</evidence>
<dbReference type="Pfam" id="PF01512">
    <property type="entry name" value="Complex1_51K"/>
    <property type="match status" value="1"/>
</dbReference>
<keyword evidence="12" id="KW-1185">Reference proteome</keyword>
<dbReference type="NCBIfam" id="TIGR01945">
    <property type="entry name" value="rnfC"/>
    <property type="match status" value="1"/>
</dbReference>
<dbReference type="HAMAP" id="MF_00461">
    <property type="entry name" value="RsxC_RnfC"/>
    <property type="match status" value="1"/>
</dbReference>
<keyword evidence="8" id="KW-1278">Translocase</keyword>
<dbReference type="Gene3D" id="3.30.70.20">
    <property type="match status" value="1"/>
</dbReference>
<dbReference type="InterPro" id="IPR010208">
    <property type="entry name" value="Ion_transpt_RnfC/RsxC"/>
</dbReference>